<evidence type="ECO:0000313" key="2">
    <source>
        <dbReference type="Proteomes" id="UP001202328"/>
    </source>
</evidence>
<feature type="non-terminal residue" evidence="1">
    <location>
        <position position="1"/>
    </location>
</feature>
<reference evidence="1" key="1">
    <citation type="submission" date="2022-04" db="EMBL/GenBank/DDBJ databases">
        <title>A functionally conserved STORR gene fusion in Papaver species that diverged 16.8 million years ago.</title>
        <authorList>
            <person name="Catania T."/>
        </authorList>
    </citation>
    <scope>NUCLEOTIDE SEQUENCE</scope>
    <source>
        <strain evidence="1">S-188037</strain>
    </source>
</reference>
<gene>
    <name evidence="1" type="ORF">MKW98_015809</name>
</gene>
<name>A0AAD4XST6_9MAGN</name>
<protein>
    <submittedName>
        <fullName evidence="1">Uncharacterized protein</fullName>
    </submittedName>
</protein>
<dbReference type="AlphaFoldDB" id="A0AAD4XST6"/>
<dbReference type="Proteomes" id="UP001202328">
    <property type="component" value="Unassembled WGS sequence"/>
</dbReference>
<dbReference type="EMBL" id="JAJJMB010002176">
    <property type="protein sequence ID" value="KAI3952580.1"/>
    <property type="molecule type" value="Genomic_DNA"/>
</dbReference>
<organism evidence="1 2">
    <name type="scientific">Papaver atlanticum</name>
    <dbReference type="NCBI Taxonomy" id="357466"/>
    <lineage>
        <taxon>Eukaryota</taxon>
        <taxon>Viridiplantae</taxon>
        <taxon>Streptophyta</taxon>
        <taxon>Embryophyta</taxon>
        <taxon>Tracheophyta</taxon>
        <taxon>Spermatophyta</taxon>
        <taxon>Magnoliopsida</taxon>
        <taxon>Ranunculales</taxon>
        <taxon>Papaveraceae</taxon>
        <taxon>Papaveroideae</taxon>
        <taxon>Papaver</taxon>
    </lineage>
</organism>
<evidence type="ECO:0000313" key="1">
    <source>
        <dbReference type="EMBL" id="KAI3952580.1"/>
    </source>
</evidence>
<comment type="caution">
    <text evidence="1">The sequence shown here is derived from an EMBL/GenBank/DDBJ whole genome shotgun (WGS) entry which is preliminary data.</text>
</comment>
<proteinExistence type="predicted"/>
<keyword evidence="2" id="KW-1185">Reference proteome</keyword>
<sequence length="109" mass="12870">MFPFQIPVLTEAVEGSTKLVFKAWKQRFDISTSTALIWIQRLLGMLENRWNWLFKCQTFWKQEENHKLTLLQHLQLPLFPDQVIASEVDKLSYWKSLFAFSPVIIITGV</sequence>
<accession>A0AAD4XST6</accession>